<keyword evidence="2" id="KW-1185">Reference proteome</keyword>
<dbReference type="RefSeq" id="WP_087844318.1">
    <property type="nucleotide sequence ID" value="NZ_FYAK01000002.1"/>
</dbReference>
<protein>
    <submittedName>
        <fullName evidence="1">Uncharacterized protein</fullName>
    </submittedName>
</protein>
<accession>A0A1Y6MAT8</accession>
<dbReference type="Proteomes" id="UP000195963">
    <property type="component" value="Unassembled WGS sequence"/>
</dbReference>
<gene>
    <name evidence="1" type="ORF">PMAL9190_01152</name>
</gene>
<dbReference type="EMBL" id="FYAK01000002">
    <property type="protein sequence ID" value="SMY33693.1"/>
    <property type="molecule type" value="Genomic_DNA"/>
</dbReference>
<name>A0A1Y6MAT8_9GAMM</name>
<evidence type="ECO:0000313" key="2">
    <source>
        <dbReference type="Proteomes" id="UP000195963"/>
    </source>
</evidence>
<evidence type="ECO:0000313" key="1">
    <source>
        <dbReference type="EMBL" id="SMY33693.1"/>
    </source>
</evidence>
<sequence>MITSPLKNKAVSVSPKNLEGYLSAKGWVVEGEVFGQAKIWHRPEQDCYEYEVIQPKSVEVSGYIQRVVDAINEIASFESRQPDIVLKELESFYSDSVKIRVVHSDVEEGTIPIEDGVLLIEKSRDLLAATTLSTFSKKAYFTGQRNTEAQNFIKQLRLGQTEVGSFIVNLIAPIPETINSQLDQDEMSVTRAVTNNLARSLVALEKGIDLYNASESIFEFESIIQNGVSANLCDALIGLSGFSKSRSFNISINRAGAEIDTQELPTIFKFLPEHVPTLEVASAFYKGNYVINEYEAFGLVSKMTHLPQDDFGEITVRSPVRGIEKNVVIQLCMEHYWQAVHAHENGELISCKGALHVTAKSAKLLDSHGFKVIGKSA</sequence>
<dbReference type="AlphaFoldDB" id="A0A1Y6MAT8"/>
<organism evidence="1 2">
    <name type="scientific">Photobacterium malacitanum</name>
    <dbReference type="NCBI Taxonomy" id="2204294"/>
    <lineage>
        <taxon>Bacteria</taxon>
        <taxon>Pseudomonadati</taxon>
        <taxon>Pseudomonadota</taxon>
        <taxon>Gammaproteobacteria</taxon>
        <taxon>Vibrionales</taxon>
        <taxon>Vibrionaceae</taxon>
        <taxon>Photobacterium</taxon>
    </lineage>
</organism>
<proteinExistence type="predicted"/>
<reference evidence="2" key="1">
    <citation type="submission" date="2017-06" db="EMBL/GenBank/DDBJ databases">
        <authorList>
            <person name="Rodrigo-Torres L."/>
            <person name="Arahal R.D."/>
            <person name="Lucena T."/>
        </authorList>
    </citation>
    <scope>NUCLEOTIDE SEQUENCE [LARGE SCALE GENOMIC DNA]</scope>
    <source>
        <strain evidence="2">CECT 9190</strain>
    </source>
</reference>